<dbReference type="AlphaFoldDB" id="A0A1Z4VNC5"/>
<dbReference type="EMBL" id="AP018052">
    <property type="protein sequence ID" value="BAZ93097.1"/>
    <property type="molecule type" value="Genomic_DNA"/>
</dbReference>
<dbReference type="PANTHER" id="PTHR43433">
    <property type="entry name" value="HYDROLASE, ALPHA/BETA FOLD FAMILY PROTEIN"/>
    <property type="match status" value="1"/>
</dbReference>
<proteinExistence type="predicted"/>
<dbReference type="OrthoDB" id="9779853at2"/>
<dbReference type="InterPro" id="IPR050471">
    <property type="entry name" value="AB_hydrolase"/>
</dbReference>
<keyword evidence="2" id="KW-0378">Hydrolase</keyword>
<dbReference type="PANTHER" id="PTHR43433:SF10">
    <property type="entry name" value="AB HYDROLASE-1 DOMAIN-CONTAINING PROTEIN"/>
    <property type="match status" value="1"/>
</dbReference>
<dbReference type="GO" id="GO:0016787">
    <property type="term" value="F:hydrolase activity"/>
    <property type="evidence" value="ECO:0007669"/>
    <property type="project" value="UniProtKB-KW"/>
</dbReference>
<organism evidence="2 3">
    <name type="scientific">Thiohalobacter thiocyanaticus</name>
    <dbReference type="NCBI Taxonomy" id="585455"/>
    <lineage>
        <taxon>Bacteria</taxon>
        <taxon>Pseudomonadati</taxon>
        <taxon>Pseudomonadota</taxon>
        <taxon>Gammaproteobacteria</taxon>
        <taxon>Thiohalobacterales</taxon>
        <taxon>Thiohalobacteraceae</taxon>
        <taxon>Thiohalobacter</taxon>
    </lineage>
</organism>
<dbReference type="Proteomes" id="UP000218765">
    <property type="component" value="Chromosome"/>
</dbReference>
<evidence type="ECO:0000313" key="3">
    <source>
        <dbReference type="Proteomes" id="UP000218765"/>
    </source>
</evidence>
<dbReference type="RefSeq" id="WP_096364778.1">
    <property type="nucleotide sequence ID" value="NZ_AP018052.1"/>
</dbReference>
<reference evidence="2 3" key="1">
    <citation type="submission" date="2017-05" db="EMBL/GenBank/DDBJ databases">
        <title>Thiocyanate degradation by Thiohalobacter thiocyanaticus FOKN1.</title>
        <authorList>
            <person name="Oshiki M."/>
            <person name="Fukushima T."/>
            <person name="Kawano S."/>
            <person name="Nakagawa J."/>
        </authorList>
    </citation>
    <scope>NUCLEOTIDE SEQUENCE [LARGE SCALE GENOMIC DNA]</scope>
    <source>
        <strain evidence="2 3">FOKN1</strain>
    </source>
</reference>
<feature type="domain" description="AB hydrolase-1" evidence="1">
    <location>
        <begin position="36"/>
        <end position="289"/>
    </location>
</feature>
<dbReference type="InterPro" id="IPR000073">
    <property type="entry name" value="AB_hydrolase_1"/>
</dbReference>
<name>A0A1Z4VNC5_9GAMM</name>
<protein>
    <submittedName>
        <fullName evidence="2">Alpha/beta hydrolase fold protein</fullName>
    </submittedName>
</protein>
<accession>A0A1Z4VNC5</accession>
<dbReference type="KEGG" id="ttc:FOKN1_0695"/>
<dbReference type="Pfam" id="PF12697">
    <property type="entry name" value="Abhydrolase_6"/>
    <property type="match status" value="1"/>
</dbReference>
<evidence type="ECO:0000313" key="2">
    <source>
        <dbReference type="EMBL" id="BAZ93097.1"/>
    </source>
</evidence>
<keyword evidence="3" id="KW-1185">Reference proteome</keyword>
<evidence type="ECO:0000259" key="1">
    <source>
        <dbReference type="Pfam" id="PF12697"/>
    </source>
</evidence>
<gene>
    <name evidence="2" type="ORF">FOKN1_0695</name>
</gene>
<dbReference type="Gene3D" id="3.40.50.1820">
    <property type="entry name" value="alpha/beta hydrolase"/>
    <property type="match status" value="1"/>
</dbReference>
<dbReference type="SUPFAM" id="SSF53474">
    <property type="entry name" value="alpha/beta-Hydrolases"/>
    <property type="match status" value="1"/>
</dbReference>
<dbReference type="InterPro" id="IPR029058">
    <property type="entry name" value="AB_hydrolase_fold"/>
</dbReference>
<sequence>MPTAFPRNERVLEIQGVPLGYAVYGRPGGIPAFYFHGLPGSRREGALLHAACCDAGVRVIAPERPGYGLSAPAPGARLDAWPERIAALADALGIGRFHLIAVSGGAPYALACASRLSDRVIGTAICCGLGDLTRPGLAAAMQFNARLALWLVRRGPAWLHWSYGPLVTQVVRRTPRLAVAIQGWIDGPADRAVLRRPAVRELFADSLGEAFRQGPEGAVADLATAIRPWPFTLDGIRNLQLWHGLADRVVPPLHSDWLAQAAPAARLTRVPGEGHFSLPIRHVHEVVRALLQA</sequence>